<dbReference type="Gene3D" id="3.40.50.300">
    <property type="entry name" value="P-loop containing nucleotide triphosphate hydrolases"/>
    <property type="match status" value="1"/>
</dbReference>
<dbReference type="SMART" id="SM00382">
    <property type="entry name" value="AAA"/>
    <property type="match status" value="1"/>
</dbReference>
<evidence type="ECO:0000256" key="6">
    <source>
        <dbReference type="ARBA" id="ARBA00022806"/>
    </source>
</evidence>
<evidence type="ECO:0000313" key="14">
    <source>
        <dbReference type="EMBL" id="KIX85121.1"/>
    </source>
</evidence>
<evidence type="ECO:0000256" key="2">
    <source>
        <dbReference type="ARBA" id="ARBA00022515"/>
    </source>
</evidence>
<dbReference type="eggNOG" id="COG0305">
    <property type="taxonomic scope" value="Bacteria"/>
</dbReference>
<evidence type="ECO:0000313" key="15">
    <source>
        <dbReference type="Proteomes" id="UP000032214"/>
    </source>
</evidence>
<evidence type="ECO:0000256" key="12">
    <source>
        <dbReference type="RuleBase" id="RU362085"/>
    </source>
</evidence>
<dbReference type="GO" id="GO:0005524">
    <property type="term" value="F:ATP binding"/>
    <property type="evidence" value="ECO:0007669"/>
    <property type="project" value="UniProtKB-UniRule"/>
</dbReference>
<dbReference type="FunFam" id="3.40.50.300:FF:000076">
    <property type="entry name" value="Replicative DNA helicase"/>
    <property type="match status" value="1"/>
</dbReference>
<evidence type="ECO:0000256" key="4">
    <source>
        <dbReference type="ARBA" id="ARBA00022741"/>
    </source>
</evidence>
<evidence type="ECO:0000256" key="10">
    <source>
        <dbReference type="ARBA" id="ARBA00048954"/>
    </source>
</evidence>
<dbReference type="Proteomes" id="UP000032214">
    <property type="component" value="Unassembled WGS sequence"/>
</dbReference>
<dbReference type="InterPro" id="IPR007694">
    <property type="entry name" value="DNA_helicase_DnaB-like_C"/>
</dbReference>
<keyword evidence="6 12" id="KW-0347">Helicase</keyword>
<evidence type="ECO:0000256" key="7">
    <source>
        <dbReference type="ARBA" id="ARBA00022840"/>
    </source>
</evidence>
<evidence type="ECO:0000256" key="9">
    <source>
        <dbReference type="ARBA" id="ARBA00023235"/>
    </source>
</evidence>
<dbReference type="SUPFAM" id="SSF48024">
    <property type="entry name" value="N-terminal domain of DnaB helicase"/>
    <property type="match status" value="1"/>
</dbReference>
<dbReference type="GO" id="GO:0005829">
    <property type="term" value="C:cytosol"/>
    <property type="evidence" value="ECO:0007669"/>
    <property type="project" value="TreeGrafter"/>
</dbReference>
<accession>A0A0D2JDP5</accession>
<dbReference type="PROSITE" id="PS51199">
    <property type="entry name" value="SF4_HELICASE"/>
    <property type="match status" value="1"/>
</dbReference>
<dbReference type="CDD" id="cd00984">
    <property type="entry name" value="DnaB_C"/>
    <property type="match status" value="1"/>
</dbReference>
<dbReference type="GO" id="GO:0006269">
    <property type="term" value="P:DNA replication, synthesis of primer"/>
    <property type="evidence" value="ECO:0007669"/>
    <property type="project" value="UniProtKB-UniRule"/>
</dbReference>
<name>A0A0D2JDP5_9BACT</name>
<keyword evidence="7 12" id="KW-0067">ATP-binding</keyword>
<dbReference type="GO" id="GO:0003677">
    <property type="term" value="F:DNA binding"/>
    <property type="evidence" value="ECO:0007669"/>
    <property type="project" value="UniProtKB-UniRule"/>
</dbReference>
<reference evidence="14 15" key="1">
    <citation type="journal article" date="2013" name="Proc. Natl. Acad. Sci. U.S.A.">
        <title>Candidate phylum TM6 genome recovered from a hospital sink biofilm provides genomic insights into this uncultivated phylum.</title>
        <authorList>
            <person name="McLean J.S."/>
            <person name="Lombardo M.J."/>
            <person name="Badger J.H."/>
            <person name="Edlund A."/>
            <person name="Novotny M."/>
            <person name="Yee-Greenbaum J."/>
            <person name="Vyahhi N."/>
            <person name="Hall A.P."/>
            <person name="Yang Y."/>
            <person name="Dupont C.L."/>
            <person name="Ziegler M.G."/>
            <person name="Chitsaz H."/>
            <person name="Allen A.E."/>
            <person name="Yooseph S."/>
            <person name="Tesler G."/>
            <person name="Pevzner P.A."/>
            <person name="Friedman R.M."/>
            <person name="Nealson K.H."/>
            <person name="Venter J.C."/>
            <person name="Lasken R.S."/>
        </authorList>
    </citation>
    <scope>NUCLEOTIDE SEQUENCE [LARGE SCALE GENOMIC DNA]</scope>
    <source>
        <strain evidence="14 15">TM6SC1</strain>
    </source>
</reference>
<sequence length="441" mass="49165">MLAKLPPVNIEAEKSVLGALLLHDEHINTVLEILKVEDWYSTAHRAIYKAMLELHSNRKRIDLVALQDELIKSGTLEVAGGLAYLLDLQEKIDAVGMIEQHAHIIKEKSTLRELINSAASIIGRCYDQDNKGIDVVLDEAEKTIFGITNKRTNQSFTQLNIWLKKTFQHLSDIKSHSRGVTGVASGYHQLDQMSSGFQSSDFIVLAARPSMGKTALALGIANYAAASGHTVGFFSLEMSAEQLTLRLLSAESGIAHHNIRNASISSQEWVSLTTAAARMAETKLFIDDTAMLTIMELRAKARKLKAEHNLQLLVIDYLQLIHTNKRHENRHQEVSEISRSLKALAKELKIPIIALSQLSRAVDSRMDKRPMLSDLRESGAIEQDADLIMFLYRDVVYNPDTQDPAQAELIIGKQRNGPTGTVLLHFAKERTTFENSGYSSY</sequence>
<keyword evidence="3 12" id="KW-0235">DNA replication</keyword>
<dbReference type="GO" id="GO:0042802">
    <property type="term" value="F:identical protein binding"/>
    <property type="evidence" value="ECO:0007669"/>
    <property type="project" value="UniProtKB-ARBA"/>
</dbReference>
<evidence type="ECO:0000256" key="5">
    <source>
        <dbReference type="ARBA" id="ARBA00022801"/>
    </source>
</evidence>
<dbReference type="EC" id="5.6.2.3" evidence="11 12"/>
<dbReference type="InterPro" id="IPR007692">
    <property type="entry name" value="DNA_helicase_DnaB"/>
</dbReference>
<dbReference type="STRING" id="1306947.J120_03770"/>
<keyword evidence="2 12" id="KW-0639">Primosome</keyword>
<dbReference type="PANTHER" id="PTHR30153:SF2">
    <property type="entry name" value="REPLICATIVE DNA HELICASE"/>
    <property type="match status" value="1"/>
</dbReference>
<evidence type="ECO:0000256" key="1">
    <source>
        <dbReference type="ARBA" id="ARBA00008428"/>
    </source>
</evidence>
<dbReference type="InterPro" id="IPR007693">
    <property type="entry name" value="DNA_helicase_DnaB-like_N"/>
</dbReference>
<dbReference type="AlphaFoldDB" id="A0A0D2JDP5"/>
<dbReference type="InterPro" id="IPR003593">
    <property type="entry name" value="AAA+_ATPase"/>
</dbReference>
<comment type="similarity">
    <text evidence="1 12">Belongs to the helicase family. DnaB subfamily.</text>
</comment>
<comment type="function">
    <text evidence="12">The main replicative DNA helicase, it participates in initiation and elongation during chromosome replication. Travels ahead of the DNA replisome, separating dsDNA into templates for DNA synthesis. A processive ATP-dependent 5'-3' DNA helicase it has DNA-dependent ATPase activity.</text>
</comment>
<dbReference type="Pfam" id="PF00772">
    <property type="entry name" value="DnaB"/>
    <property type="match status" value="1"/>
</dbReference>
<evidence type="ECO:0000259" key="13">
    <source>
        <dbReference type="PROSITE" id="PS51199"/>
    </source>
</evidence>
<keyword evidence="5 12" id="KW-0378">Hydrolase</keyword>
<keyword evidence="9" id="KW-0413">Isomerase</keyword>
<dbReference type="NCBIfam" id="TIGR00665">
    <property type="entry name" value="DnaB"/>
    <property type="match status" value="1"/>
</dbReference>
<proteinExistence type="inferred from homology"/>
<dbReference type="NCBIfam" id="NF004384">
    <property type="entry name" value="PRK05748.1"/>
    <property type="match status" value="1"/>
</dbReference>
<protein>
    <recommendedName>
        <fullName evidence="11 12">Replicative DNA helicase</fullName>
        <ecNumber evidence="11 12">5.6.2.3</ecNumber>
    </recommendedName>
</protein>
<dbReference type="GO" id="GO:0016887">
    <property type="term" value="F:ATP hydrolysis activity"/>
    <property type="evidence" value="ECO:0007669"/>
    <property type="project" value="RHEA"/>
</dbReference>
<keyword evidence="4 12" id="KW-0547">Nucleotide-binding</keyword>
<dbReference type="Pfam" id="PF03796">
    <property type="entry name" value="DnaB_C"/>
    <property type="match status" value="1"/>
</dbReference>
<dbReference type="Gene3D" id="1.10.860.10">
    <property type="entry name" value="DNAb Helicase, Chain A"/>
    <property type="match status" value="1"/>
</dbReference>
<gene>
    <name evidence="14" type="ORF">J120_03770</name>
</gene>
<dbReference type="InterPro" id="IPR027417">
    <property type="entry name" value="P-loop_NTPase"/>
</dbReference>
<keyword evidence="8 12" id="KW-0238">DNA-binding</keyword>
<dbReference type="InterPro" id="IPR036185">
    <property type="entry name" value="DNA_heli_DnaB-like_N_sf"/>
</dbReference>
<dbReference type="EMBL" id="ARQD01000003">
    <property type="protein sequence ID" value="KIX85121.1"/>
    <property type="molecule type" value="Genomic_DNA"/>
</dbReference>
<evidence type="ECO:0000256" key="3">
    <source>
        <dbReference type="ARBA" id="ARBA00022705"/>
    </source>
</evidence>
<dbReference type="GO" id="GO:0043139">
    <property type="term" value="F:5'-3' DNA helicase activity"/>
    <property type="evidence" value="ECO:0007669"/>
    <property type="project" value="UniProtKB-EC"/>
</dbReference>
<dbReference type="FunFam" id="1.10.860.10:FF:000001">
    <property type="entry name" value="Replicative DNA helicase"/>
    <property type="match status" value="1"/>
</dbReference>
<dbReference type="InterPro" id="IPR016136">
    <property type="entry name" value="DNA_helicase_N/primase_C"/>
</dbReference>
<comment type="caution">
    <text evidence="14">The sequence shown here is derived from an EMBL/GenBank/DDBJ whole genome shotgun (WGS) entry which is preliminary data.</text>
</comment>
<comment type="catalytic activity">
    <reaction evidence="10 12">
        <text>ATP + H2O = ADP + phosphate + H(+)</text>
        <dbReference type="Rhea" id="RHEA:13065"/>
        <dbReference type="ChEBI" id="CHEBI:15377"/>
        <dbReference type="ChEBI" id="CHEBI:15378"/>
        <dbReference type="ChEBI" id="CHEBI:30616"/>
        <dbReference type="ChEBI" id="CHEBI:43474"/>
        <dbReference type="ChEBI" id="CHEBI:456216"/>
        <dbReference type="EC" id="5.6.2.3"/>
    </reaction>
</comment>
<dbReference type="SUPFAM" id="SSF52540">
    <property type="entry name" value="P-loop containing nucleoside triphosphate hydrolases"/>
    <property type="match status" value="1"/>
</dbReference>
<organism evidence="14 15">
    <name type="scientific">candidate division TM6 bacterium JCVI TM6SC1</name>
    <dbReference type="NCBI Taxonomy" id="1306947"/>
    <lineage>
        <taxon>Bacteria</taxon>
        <taxon>Candidatus Babelota</taxon>
        <taxon>Vermiphilus</taxon>
    </lineage>
</organism>
<evidence type="ECO:0000256" key="11">
    <source>
        <dbReference type="NCBIfam" id="TIGR00665"/>
    </source>
</evidence>
<keyword evidence="15" id="KW-1185">Reference proteome</keyword>
<feature type="domain" description="SF4 helicase" evidence="13">
    <location>
        <begin position="176"/>
        <end position="440"/>
    </location>
</feature>
<dbReference type="PANTHER" id="PTHR30153">
    <property type="entry name" value="REPLICATIVE DNA HELICASE DNAB"/>
    <property type="match status" value="1"/>
</dbReference>
<dbReference type="GO" id="GO:1990077">
    <property type="term" value="C:primosome complex"/>
    <property type="evidence" value="ECO:0007669"/>
    <property type="project" value="UniProtKB-UniRule"/>
</dbReference>
<evidence type="ECO:0000256" key="8">
    <source>
        <dbReference type="ARBA" id="ARBA00023125"/>
    </source>
</evidence>